<sequence>MSKVLTSTSGFFPRPSYLREKLKDVTGHQKESMGEIEEVKNELNRAREEVINLQKEANIDLLTTGQLTWDDLLAYPCTQLSGVEMNGLIRYYSTNRFYRKPVIEGELNKTGDLVSTSQIIDTGSIGDFKFILPGPISFLDLVDNKYYENGIELMKDFSSILIDEINRIEEDGVRFVQLDEPSLTKKHEERYLEIYKEISSKTDCELILNTYFGSIYERYPILLDLFDWIGLDLVDQGSNWKAIKEYGGKKLQLGLIDSWNTKIEEKNKVLSKIDEIEKESSVEEIIISSNIGLDFLPWDVMKKKLDLLREIKRGVKGDEE</sequence>
<dbReference type="GO" id="GO:0008652">
    <property type="term" value="P:amino acid biosynthetic process"/>
    <property type="evidence" value="ECO:0007669"/>
    <property type="project" value="InterPro"/>
</dbReference>
<dbReference type="Pfam" id="PF08267">
    <property type="entry name" value="Meth_synt_1"/>
    <property type="match status" value="1"/>
</dbReference>
<keyword evidence="4" id="KW-1185">Reference proteome</keyword>
<dbReference type="GO" id="GO:0008270">
    <property type="term" value="F:zinc ion binding"/>
    <property type="evidence" value="ECO:0007669"/>
    <property type="project" value="InterPro"/>
</dbReference>
<evidence type="ECO:0000256" key="1">
    <source>
        <dbReference type="SAM" id="Coils"/>
    </source>
</evidence>
<dbReference type="InterPro" id="IPR038071">
    <property type="entry name" value="UROD/MetE-like_sf"/>
</dbReference>
<dbReference type="EMBL" id="MSDW01000001">
    <property type="protein sequence ID" value="OKY79013.1"/>
    <property type="molecule type" value="Genomic_DNA"/>
</dbReference>
<comment type="caution">
    <text evidence="3">The sequence shown here is derived from an EMBL/GenBank/DDBJ whole genome shotgun (WGS) entry which is preliminary data.</text>
</comment>
<dbReference type="SUPFAM" id="SSF51726">
    <property type="entry name" value="UROD/MetE-like"/>
    <property type="match status" value="1"/>
</dbReference>
<dbReference type="STRING" id="1903181.BTN85_1519"/>
<dbReference type="GO" id="GO:0003871">
    <property type="term" value="F:5-methyltetrahydropteroyltriglutamate-homocysteine S-methyltransferase activity"/>
    <property type="evidence" value="ECO:0007669"/>
    <property type="project" value="InterPro"/>
</dbReference>
<protein>
    <submittedName>
        <fullName evidence="3">Methionine synthase II cobalamin-independent MetE</fullName>
    </submittedName>
</protein>
<dbReference type="Gene3D" id="3.20.20.210">
    <property type="match status" value="1"/>
</dbReference>
<feature type="coiled-coil region" evidence="1">
    <location>
        <begin position="29"/>
        <end position="56"/>
    </location>
</feature>
<name>A0A1Q6DXC9_METT1</name>
<dbReference type="InterPro" id="IPR013215">
    <property type="entry name" value="Cbl-indep_Met_Synth_N"/>
</dbReference>
<dbReference type="PANTHER" id="PTHR30519">
    <property type="entry name" value="5-METHYLTETRAHYDROPTEROYLTRIGLUTAMATE--HOMOCYSTEINE METHYLTRANSFERASE"/>
    <property type="match status" value="1"/>
</dbReference>
<evidence type="ECO:0000313" key="3">
    <source>
        <dbReference type="EMBL" id="OKY79013.1"/>
    </source>
</evidence>
<proteinExistence type="predicted"/>
<dbReference type="InParanoid" id="A0A1Q6DXC9"/>
<organism evidence="3 4">
    <name type="scientific">Methanohalarchaeum thermophilum</name>
    <dbReference type="NCBI Taxonomy" id="1903181"/>
    <lineage>
        <taxon>Archaea</taxon>
        <taxon>Methanobacteriati</taxon>
        <taxon>Methanobacteriota</taxon>
        <taxon>Methanonatronarchaeia</taxon>
        <taxon>Methanonatronarchaeales</taxon>
        <taxon>Methanonatronarchaeaceae</taxon>
        <taxon>Candidatus Methanohalarchaeum</taxon>
    </lineage>
</organism>
<dbReference type="Proteomes" id="UP000185744">
    <property type="component" value="Unassembled WGS sequence"/>
</dbReference>
<gene>
    <name evidence="3" type="ORF">BTN85_1519</name>
</gene>
<keyword evidence="1" id="KW-0175">Coiled coil</keyword>
<reference evidence="3" key="1">
    <citation type="submission" date="2016-12" db="EMBL/GenBank/DDBJ databases">
        <title>Discovery of methanogenic haloarchaea.</title>
        <authorList>
            <person name="Sorokin D.Y."/>
            <person name="Makarova K.S."/>
            <person name="Abbas B."/>
            <person name="Ferrer M."/>
            <person name="Golyshin P.N."/>
        </authorList>
    </citation>
    <scope>NUCLEOTIDE SEQUENCE [LARGE SCALE GENOMIC DNA]</scope>
    <source>
        <strain evidence="3">HMET1</strain>
    </source>
</reference>
<feature type="domain" description="Cobalamin-independent methionine synthase MetE N-terminal" evidence="2">
    <location>
        <begin position="88"/>
        <end position="278"/>
    </location>
</feature>
<dbReference type="AlphaFoldDB" id="A0A1Q6DXC9"/>
<evidence type="ECO:0000259" key="2">
    <source>
        <dbReference type="Pfam" id="PF08267"/>
    </source>
</evidence>
<evidence type="ECO:0000313" key="4">
    <source>
        <dbReference type="Proteomes" id="UP000185744"/>
    </source>
</evidence>
<accession>A0A1Q6DXC9</accession>